<dbReference type="Proteomes" id="UP000236454">
    <property type="component" value="Unassembled WGS sequence"/>
</dbReference>
<reference evidence="1 2" key="1">
    <citation type="submission" date="2016-10" db="EMBL/GenBank/DDBJ databases">
        <authorList>
            <person name="de Groot N.N."/>
        </authorList>
    </citation>
    <scope>NUCLEOTIDE SEQUENCE [LARGE SCALE GENOMIC DNA]</scope>
    <source>
        <strain evidence="1 2">CGMCC 1.7005</strain>
    </source>
</reference>
<dbReference type="EMBL" id="FPAS01000001">
    <property type="protein sequence ID" value="SFT51854.1"/>
    <property type="molecule type" value="Genomic_DNA"/>
</dbReference>
<dbReference type="STRING" id="477690.SAMN05216474_1036"/>
<accession>A0A1I6YN78</accession>
<keyword evidence="2" id="KW-1185">Reference proteome</keyword>
<gene>
    <name evidence="1" type="ORF">SAMN05216474_1036</name>
</gene>
<protein>
    <submittedName>
        <fullName evidence="1">Putative signal transducing protein</fullName>
    </submittedName>
</protein>
<dbReference type="AlphaFoldDB" id="A0A1I6YN78"/>
<proteinExistence type="predicted"/>
<evidence type="ECO:0000313" key="2">
    <source>
        <dbReference type="Proteomes" id="UP000236454"/>
    </source>
</evidence>
<evidence type="ECO:0000313" key="1">
    <source>
        <dbReference type="EMBL" id="SFT51854.1"/>
    </source>
</evidence>
<sequence>MIKKLIAWIQKLKKTNTPFSEMRLVFSTTELHLATLKKLHLEEEGIPVFIIDKRDSSYNAFGEIELYVHQNFILKAKYLISKENE</sequence>
<organism evidence="1 2">
    <name type="scientific">Lishizhenia tianjinensis</name>
    <dbReference type="NCBI Taxonomy" id="477690"/>
    <lineage>
        <taxon>Bacteria</taxon>
        <taxon>Pseudomonadati</taxon>
        <taxon>Bacteroidota</taxon>
        <taxon>Flavobacteriia</taxon>
        <taxon>Flavobacteriales</taxon>
        <taxon>Crocinitomicaceae</taxon>
        <taxon>Lishizhenia</taxon>
    </lineage>
</organism>
<name>A0A1I6YN78_9FLAO</name>